<dbReference type="Pfam" id="PF08241">
    <property type="entry name" value="Methyltransf_11"/>
    <property type="match status" value="1"/>
</dbReference>
<dbReference type="RefSeq" id="WP_263333795.1">
    <property type="nucleotide sequence ID" value="NZ_JAOVQO010000004.1"/>
</dbReference>
<evidence type="ECO:0000313" key="2">
    <source>
        <dbReference type="EMBL" id="MCU9847331.1"/>
    </source>
</evidence>
<dbReference type="Gene3D" id="3.40.50.150">
    <property type="entry name" value="Vaccinia Virus protein VP39"/>
    <property type="match status" value="1"/>
</dbReference>
<keyword evidence="3" id="KW-1185">Reference proteome</keyword>
<feature type="domain" description="Methyltransferase type 11" evidence="1">
    <location>
        <begin position="57"/>
        <end position="153"/>
    </location>
</feature>
<gene>
    <name evidence="2" type="ORF">OEZ60_04875</name>
</gene>
<organism evidence="2 3">
    <name type="scientific">Albidovulum salinarum</name>
    <dbReference type="NCBI Taxonomy" id="2984153"/>
    <lineage>
        <taxon>Bacteria</taxon>
        <taxon>Pseudomonadati</taxon>
        <taxon>Pseudomonadota</taxon>
        <taxon>Alphaproteobacteria</taxon>
        <taxon>Rhodobacterales</taxon>
        <taxon>Paracoccaceae</taxon>
        <taxon>Albidovulum</taxon>
    </lineage>
</organism>
<proteinExistence type="predicted"/>
<reference evidence="2 3" key="1">
    <citation type="submission" date="2022-10" db="EMBL/GenBank/DDBJ databases">
        <title>Defluviimonas sp. nov., isolated from ocean surface sediments.</title>
        <authorList>
            <person name="He W."/>
            <person name="Wang L."/>
            <person name="Zhang D.-F."/>
        </authorList>
    </citation>
    <scope>NUCLEOTIDE SEQUENCE [LARGE SCALE GENOMIC DNA]</scope>
    <source>
        <strain evidence="2 3">WL0024</strain>
    </source>
</reference>
<dbReference type="PANTHER" id="PTHR43861">
    <property type="entry name" value="TRANS-ACONITATE 2-METHYLTRANSFERASE-RELATED"/>
    <property type="match status" value="1"/>
</dbReference>
<dbReference type="Proteomes" id="UP001209535">
    <property type="component" value="Unassembled WGS sequence"/>
</dbReference>
<keyword evidence="2" id="KW-0489">Methyltransferase</keyword>
<keyword evidence="2" id="KW-0808">Transferase</keyword>
<dbReference type="CDD" id="cd02440">
    <property type="entry name" value="AdoMet_MTases"/>
    <property type="match status" value="1"/>
</dbReference>
<evidence type="ECO:0000259" key="1">
    <source>
        <dbReference type="Pfam" id="PF08241"/>
    </source>
</evidence>
<accession>A0ABT2X068</accession>
<dbReference type="EMBL" id="JAOVQO010000004">
    <property type="protein sequence ID" value="MCU9847331.1"/>
    <property type="molecule type" value="Genomic_DNA"/>
</dbReference>
<comment type="caution">
    <text evidence="2">The sequence shown here is derived from an EMBL/GenBank/DDBJ whole genome shotgun (WGS) entry which is preliminary data.</text>
</comment>
<dbReference type="SUPFAM" id="SSF53335">
    <property type="entry name" value="S-adenosyl-L-methionine-dependent methyltransferases"/>
    <property type="match status" value="1"/>
</dbReference>
<protein>
    <submittedName>
        <fullName evidence="2">Methyltransferase domain-containing protein</fullName>
    </submittedName>
</protein>
<sequence>MQDTDPAAGANAGQAEFWNAAPGQKWARHRDRLDALFAEITEMLLARAAIAPGESVLDIGCGAGATTLVAADHAGPSGRVEGVDISETLLDEARARAAGRDTVSFRLADAQTHAFPPGAFDLVLSRFGCMFFADPVAAHANIGRALRPGGRAVLMSWDAAERNPWSHLSRAAAVARLGPVPVDGPRVPGQFAFAELGYVEDILTAAGFTGITSATLDTHLRAGATTAEAAELATLIGPVSRIMAEHGGTEDDRLAIAAELARALSPFAGPGGVSVPARVNLFTATWP</sequence>
<name>A0ABT2X068_9RHOB</name>
<evidence type="ECO:0000313" key="3">
    <source>
        <dbReference type="Proteomes" id="UP001209535"/>
    </source>
</evidence>
<dbReference type="InterPro" id="IPR029063">
    <property type="entry name" value="SAM-dependent_MTases_sf"/>
</dbReference>
<dbReference type="InterPro" id="IPR013216">
    <property type="entry name" value="Methyltransf_11"/>
</dbReference>
<dbReference type="PANTHER" id="PTHR43861:SF1">
    <property type="entry name" value="TRANS-ACONITATE 2-METHYLTRANSFERASE"/>
    <property type="match status" value="1"/>
</dbReference>
<dbReference type="GO" id="GO:0032259">
    <property type="term" value="P:methylation"/>
    <property type="evidence" value="ECO:0007669"/>
    <property type="project" value="UniProtKB-KW"/>
</dbReference>
<dbReference type="GO" id="GO:0008168">
    <property type="term" value="F:methyltransferase activity"/>
    <property type="evidence" value="ECO:0007669"/>
    <property type="project" value="UniProtKB-KW"/>
</dbReference>